<dbReference type="InterPro" id="IPR008964">
    <property type="entry name" value="Invasin/intimin_cell_adhesion"/>
</dbReference>
<dbReference type="Proteomes" id="UP000190080">
    <property type="component" value="Unassembled WGS sequence"/>
</dbReference>
<dbReference type="OrthoDB" id="2171190at2"/>
<name>A0A1V4IWU6_9CLOT</name>
<dbReference type="STRING" id="1450648.CLORY_05730"/>
<dbReference type="InterPro" id="IPR025883">
    <property type="entry name" value="Cadherin-like_domain"/>
</dbReference>
<comment type="caution">
    <text evidence="2">The sequence shown here is derived from an EMBL/GenBank/DDBJ whole genome shotgun (WGS) entry which is preliminary data.</text>
</comment>
<gene>
    <name evidence="2" type="primary">cgkA_2</name>
    <name evidence="2" type="ORF">CLORY_05730</name>
</gene>
<feature type="domain" description="BIG2" evidence="1">
    <location>
        <begin position="905"/>
        <end position="982"/>
    </location>
</feature>
<evidence type="ECO:0000259" key="1">
    <source>
        <dbReference type="SMART" id="SM00635"/>
    </source>
</evidence>
<dbReference type="InterPro" id="IPR003343">
    <property type="entry name" value="Big_2"/>
</dbReference>
<dbReference type="GO" id="GO:0033918">
    <property type="term" value="F:kappa-carrageenase activity"/>
    <property type="evidence" value="ECO:0007669"/>
    <property type="project" value="UniProtKB-EC"/>
</dbReference>
<dbReference type="Pfam" id="PF02368">
    <property type="entry name" value="Big_2"/>
    <property type="match status" value="2"/>
</dbReference>
<accession>A0A1V4IWU6</accession>
<evidence type="ECO:0000313" key="3">
    <source>
        <dbReference type="Proteomes" id="UP000190080"/>
    </source>
</evidence>
<protein>
    <submittedName>
        <fullName evidence="2">Kappa-carrageenase</fullName>
        <ecNumber evidence="2">3.2.1.83</ecNumber>
    </submittedName>
</protein>
<reference evidence="2 3" key="1">
    <citation type="submission" date="2017-03" db="EMBL/GenBank/DDBJ databases">
        <title>Genome sequence of Clostridium oryzae DSM 28571.</title>
        <authorList>
            <person name="Poehlein A."/>
            <person name="Daniel R."/>
        </authorList>
    </citation>
    <scope>NUCLEOTIDE SEQUENCE [LARGE SCALE GENOMIC DNA]</scope>
    <source>
        <strain evidence="2 3">DSM 28571</strain>
    </source>
</reference>
<dbReference type="EC" id="3.2.1.83" evidence="2"/>
<proteinExistence type="predicted"/>
<dbReference type="Pfam" id="PF12733">
    <property type="entry name" value="Cadherin-like"/>
    <property type="match status" value="1"/>
</dbReference>
<dbReference type="SUPFAM" id="SSF49373">
    <property type="entry name" value="Invasin/intimin cell-adhesion fragments"/>
    <property type="match status" value="2"/>
</dbReference>
<sequence>MFITKGRFTKGLVVLLSVLMDFTMMPGGVIKVKAATSLNISSNNIEISSAGDYVISGGSNSNTIKVDANIGTVNIMLNRVNIKFPSGTEGTPIDIEDGNTVNLTLNGVNTIIGGNQGKDGYPAESAMDIKGSSTCDITSASTGTLNATGSTGCPAICVESLATLHIEGGTIIAQGGDYGASAIGAEQLVDTGTIFISGGTVTATAGNAGQYGNAGGAGIGSGQYAEFKKIQISGGQVNATGINGAGIGSGDTGTGGEINITGGTVTSNGIGNGSSQKNDDKVYIQGGSVNAGSISPTPQYSGTIGSNVYLTKIQIPNTTSVAKVDSLALYQPKPCSYPYGSNDLYTDTNGYLYLYICQSSENTSVSVTASGNEYNYSGLAGSGSNTLLQDQRTLSVTGMQSSYIGHSQTMTPDTSGGSGNGDVTFSYSGRSGTDYGPTAQKPIDVGNYTVTATKSSDGTYNGTSASYDFAITENTSIFSIDSIANQTYSGSAISPGITVRDSTNNSLLTEGQDYTISYPQRDNIDAGTAHVKIAGTKSYAGCSGSTTFNIKSKECTFSVGSISDKTYTGSEIKPNVTVKDPDTNVPLKEGADYTVSYSSCKNVGTVIVTVTGINNYDQSSGSATFKIVPKSLTDSSINVEDIPVQTYDGSTHTPDVNIKDGDTTLIEGTDYTVTDKASGKDASYTTASSYMVVVTGIGNYSGTIERAFTIVSTDATLNSVSVSSGTLSPAFSADKTQYMLSVGYRTDSITVTPKANESHALITVNGNVVRNNTVSSSIALTAGEDTTITIVVTAQAGNTKNYMITVHRAKVPVTGIMVSGTGGVTSVTIGNTLQMGATVTPLDATDSSVTWSVTNGTGSATISDNGLLSATGAGTVTVKATAKDGSGVIGAETITVTAATPATVSVTGVSLDSTSKSLTIGDCAILIATVTPSDATDKNVSWSSSNIGIATVDSIGKVTAVGVGTATITATTPNGNKTANCVVTVSAASTGGDSYSGGSGGSTTTPIDITIIGTTTTIGGNAESTATITPSQTNTSMINHDIVKIGNVTVTAPASVLNNALGDGTGLTLSQSAAPKSTQTAAQAAVSKVNGTVVAAVKINLNRTTSTGTEAVHILSGEVTVTITLTDAQIAAIKVGSNPHIYYYDSDTGTLIDMNATFDLTKRTATFQTTHFSNYIFATESKVPPVVSGVNNKGIYNANKVITFNEGTATLDGTAFTSGAIVSTEGKHTLVVIDAAGNTTTVVFTIDKTAPKITINRVKSSMVVTVTEANLMSKTVTLNGKKIAWPRKNKFTKKGAYIVTVTDKVGHKVARSFKIGRKTKNRNFKCQPRDK</sequence>
<keyword evidence="3" id="KW-1185">Reference proteome</keyword>
<dbReference type="Gene3D" id="2.60.40.1080">
    <property type="match status" value="2"/>
</dbReference>
<keyword evidence="2" id="KW-0378">Hydrolase</keyword>
<organism evidence="2 3">
    <name type="scientific">Clostridium oryzae</name>
    <dbReference type="NCBI Taxonomy" id="1450648"/>
    <lineage>
        <taxon>Bacteria</taxon>
        <taxon>Bacillati</taxon>
        <taxon>Bacillota</taxon>
        <taxon>Clostridia</taxon>
        <taxon>Eubacteriales</taxon>
        <taxon>Clostridiaceae</taxon>
        <taxon>Clostridium</taxon>
    </lineage>
</organism>
<dbReference type="SMART" id="SM00635">
    <property type="entry name" value="BID_2"/>
    <property type="match status" value="2"/>
</dbReference>
<keyword evidence="2" id="KW-0326">Glycosidase</keyword>
<dbReference type="RefSeq" id="WP_079422027.1">
    <property type="nucleotide sequence ID" value="NZ_MZGV01000004.1"/>
</dbReference>
<evidence type="ECO:0000313" key="2">
    <source>
        <dbReference type="EMBL" id="OPJ64379.1"/>
    </source>
</evidence>
<feature type="domain" description="BIG2" evidence="1">
    <location>
        <begin position="812"/>
        <end position="892"/>
    </location>
</feature>
<dbReference type="EMBL" id="MZGV01000004">
    <property type="protein sequence ID" value="OPJ64379.1"/>
    <property type="molecule type" value="Genomic_DNA"/>
</dbReference>